<gene>
    <name evidence="1" type="ORF">GMRT_14358</name>
</gene>
<protein>
    <submittedName>
        <fullName evidence="1">Uncharacterized protein</fullName>
    </submittedName>
</protein>
<comment type="caution">
    <text evidence="1">The sequence shown here is derived from an EMBL/GenBank/DDBJ whole genome shotgun (WGS) entry which is preliminary data.</text>
</comment>
<reference evidence="1 2" key="1">
    <citation type="submission" date="2019-05" db="EMBL/GenBank/DDBJ databases">
        <title>The compact genome of Giardia muris reveals important steps in the evolution of intestinal protozoan parasites.</title>
        <authorList>
            <person name="Xu F."/>
            <person name="Jimenez-Gonzalez A."/>
            <person name="Einarsson E."/>
            <person name="Astvaldsson A."/>
            <person name="Peirasmaki D."/>
            <person name="Eckmann L."/>
            <person name="Andersson J.O."/>
            <person name="Svard S.G."/>
            <person name="Jerlstrom-Hultqvist J."/>
        </authorList>
    </citation>
    <scope>NUCLEOTIDE SEQUENCE [LARGE SCALE GENOMIC DNA]</scope>
    <source>
        <strain evidence="1 2">Roberts-Thomson</strain>
    </source>
</reference>
<dbReference type="AlphaFoldDB" id="A0A4Z1SQT7"/>
<dbReference type="VEuPathDB" id="GiardiaDB:GMRT_14358"/>
<keyword evidence="2" id="KW-1185">Reference proteome</keyword>
<dbReference type="Proteomes" id="UP000315496">
    <property type="component" value="Chromosome 2"/>
</dbReference>
<name>A0A4Z1SQT7_GIAMU</name>
<accession>A0A4Z1SQT7</accession>
<dbReference type="EMBL" id="VDLU01000002">
    <property type="protein sequence ID" value="TNJ28206.1"/>
    <property type="molecule type" value="Genomic_DNA"/>
</dbReference>
<organism evidence="1 2">
    <name type="scientific">Giardia muris</name>
    <dbReference type="NCBI Taxonomy" id="5742"/>
    <lineage>
        <taxon>Eukaryota</taxon>
        <taxon>Metamonada</taxon>
        <taxon>Diplomonadida</taxon>
        <taxon>Hexamitidae</taxon>
        <taxon>Giardiinae</taxon>
        <taxon>Giardia</taxon>
    </lineage>
</organism>
<evidence type="ECO:0000313" key="1">
    <source>
        <dbReference type="EMBL" id="TNJ28206.1"/>
    </source>
</evidence>
<dbReference type="OrthoDB" id="10249054at2759"/>
<evidence type="ECO:0000313" key="2">
    <source>
        <dbReference type="Proteomes" id="UP000315496"/>
    </source>
</evidence>
<sequence length="284" mass="32570">MLRATINVRNPLSLVTTEPEELSASCEIIGAFVRGPLSLLTTLSSETMMRAATLLRCYYFNSPVSVQQRFRDKAGERGWLILITMIHALRMVNVVIDRVSVIHTLIMDYCSEVPEVEFPSLLRGKTTVQILGLLDLPIEIVPHDHRLESIQALERQYIATTKLEQYRDLQRGRAIRMFRTYVELGDDNLVRQRSEEHARAIHVTEFSAYYLTSIPLKLITSTEVSIFVVYYTLYCEDKDWGRRFLDFACKHSGQNLMEVEKTFSSLISAHDTALRKGIESQTCT</sequence>
<proteinExistence type="predicted"/>